<feature type="domain" description="VQ" evidence="3">
    <location>
        <begin position="86"/>
        <end position="112"/>
    </location>
</feature>
<dbReference type="PANTHER" id="PTHR33143">
    <property type="entry name" value="F16F4.1 PROTEIN-RELATED"/>
    <property type="match status" value="1"/>
</dbReference>
<dbReference type="AlphaFoldDB" id="A0A7J6F6J2"/>
<keyword evidence="2" id="KW-1133">Transmembrane helix</keyword>
<keyword evidence="2" id="KW-0812">Transmembrane</keyword>
<evidence type="ECO:0000259" key="3">
    <source>
        <dbReference type="Pfam" id="PF05678"/>
    </source>
</evidence>
<gene>
    <name evidence="4" type="ORF">F8388_017481</name>
</gene>
<proteinExistence type="predicted"/>
<evidence type="ECO:0000256" key="1">
    <source>
        <dbReference type="SAM" id="MobiDB-lite"/>
    </source>
</evidence>
<dbReference type="Proteomes" id="UP000525078">
    <property type="component" value="Unassembled WGS sequence"/>
</dbReference>
<organism evidence="4 5">
    <name type="scientific">Cannabis sativa</name>
    <name type="common">Hemp</name>
    <name type="synonym">Marijuana</name>
    <dbReference type="NCBI Taxonomy" id="3483"/>
    <lineage>
        <taxon>Eukaryota</taxon>
        <taxon>Viridiplantae</taxon>
        <taxon>Streptophyta</taxon>
        <taxon>Embryophyta</taxon>
        <taxon>Tracheophyta</taxon>
        <taxon>Spermatophyta</taxon>
        <taxon>Magnoliopsida</taxon>
        <taxon>eudicotyledons</taxon>
        <taxon>Gunneridae</taxon>
        <taxon>Pentapetalae</taxon>
        <taxon>rosids</taxon>
        <taxon>fabids</taxon>
        <taxon>Rosales</taxon>
        <taxon>Cannabaceae</taxon>
        <taxon>Cannabis</taxon>
    </lineage>
</organism>
<dbReference type="PANTHER" id="PTHR33143:SF50">
    <property type="entry name" value="PROTEIN MKS1"/>
    <property type="match status" value="1"/>
</dbReference>
<dbReference type="EMBL" id="JAATIP010000152">
    <property type="protein sequence ID" value="KAF4366327.1"/>
    <property type="molecule type" value="Genomic_DNA"/>
</dbReference>
<feature type="region of interest" description="Disordered" evidence="1">
    <location>
        <begin position="131"/>
        <end position="156"/>
    </location>
</feature>
<evidence type="ECO:0000256" key="2">
    <source>
        <dbReference type="SAM" id="Phobius"/>
    </source>
</evidence>
<reference evidence="4 5" key="1">
    <citation type="journal article" date="2020" name="bioRxiv">
        <title>Sequence and annotation of 42 cannabis genomes reveals extensive copy number variation in cannabinoid synthesis and pathogen resistance genes.</title>
        <authorList>
            <person name="Mckernan K.J."/>
            <person name="Helbert Y."/>
            <person name="Kane L.T."/>
            <person name="Ebling H."/>
            <person name="Zhang L."/>
            <person name="Liu B."/>
            <person name="Eaton Z."/>
            <person name="Mclaughlin S."/>
            <person name="Kingan S."/>
            <person name="Baybayan P."/>
            <person name="Concepcion G."/>
            <person name="Jordan M."/>
            <person name="Riva A."/>
            <person name="Barbazuk W."/>
            <person name="Harkins T."/>
        </authorList>
    </citation>
    <scope>NUCLEOTIDE SEQUENCE [LARGE SCALE GENOMIC DNA]</scope>
    <source>
        <strain evidence="5">cv. Jamaican Lion 4</strain>
        <tissue evidence="4">Leaf</tissue>
    </source>
</reference>
<feature type="region of interest" description="Disordered" evidence="1">
    <location>
        <begin position="1"/>
        <end position="76"/>
    </location>
</feature>
<keyword evidence="2" id="KW-0472">Membrane</keyword>
<feature type="compositionally biased region" description="Pro residues" evidence="1">
    <location>
        <begin position="19"/>
        <end position="28"/>
    </location>
</feature>
<dbReference type="GO" id="GO:0005634">
    <property type="term" value="C:nucleus"/>
    <property type="evidence" value="ECO:0007669"/>
    <property type="project" value="TreeGrafter"/>
</dbReference>
<dbReference type="InterPro" id="IPR039607">
    <property type="entry name" value="VQ_8/17/18/20/21/25"/>
</dbReference>
<sequence length="339" mass="37772">MNTPPDFSGGGYWQQQQQQPPPPSPPKRSPQLQGPRPTPLKVNKESHKIRKPPPHPHPHPQFRYPPPPADDYQQQQQRHEPVIIYTVSPKVIHAEVSDFMSVVQRLTGPSPPAPSPSGAGDLSPAARLASIEKTSPSDRDRDRERPGISGSGGGDLWDMIEGVELGQFPGILSPAPATLQPISSGFFSPLTDLSFLNDLSPFWHNSNSFMPSPSGLLSAPLISPSPSSSDIFNNLNNFVLPLEVAYLWPFGYYSVLTFVIFVANFFGNRYQLVQKLSFRNFNVTEKANSHALAISEFFLPPIKVPTFSPLMAFEMFPDFREDERLSCTLDLLRRPRQHL</sequence>
<dbReference type="InterPro" id="IPR008889">
    <property type="entry name" value="VQ"/>
</dbReference>
<evidence type="ECO:0000313" key="5">
    <source>
        <dbReference type="Proteomes" id="UP000525078"/>
    </source>
</evidence>
<name>A0A7J6F6J2_CANSA</name>
<comment type="caution">
    <text evidence="4">The sequence shown here is derived from an EMBL/GenBank/DDBJ whole genome shotgun (WGS) entry which is preliminary data.</text>
</comment>
<feature type="transmembrane region" description="Helical" evidence="2">
    <location>
        <begin position="246"/>
        <end position="266"/>
    </location>
</feature>
<protein>
    <recommendedName>
        <fullName evidence="3">VQ domain-containing protein</fullName>
    </recommendedName>
</protein>
<feature type="compositionally biased region" description="Basic and acidic residues" evidence="1">
    <location>
        <begin position="135"/>
        <end position="146"/>
    </location>
</feature>
<accession>A0A7J6F6J2</accession>
<dbReference type="Pfam" id="PF05678">
    <property type="entry name" value="VQ"/>
    <property type="match status" value="1"/>
</dbReference>
<feature type="compositionally biased region" description="Basic residues" evidence="1">
    <location>
        <begin position="47"/>
        <end position="60"/>
    </location>
</feature>
<evidence type="ECO:0000313" key="4">
    <source>
        <dbReference type="EMBL" id="KAF4366327.1"/>
    </source>
</evidence>